<dbReference type="EMBL" id="JAEACU010000137">
    <property type="protein sequence ID" value="KAH7511374.1"/>
    <property type="molecule type" value="Genomic_DNA"/>
</dbReference>
<dbReference type="GO" id="GO:0020037">
    <property type="term" value="F:heme binding"/>
    <property type="evidence" value="ECO:0007669"/>
    <property type="project" value="InterPro"/>
</dbReference>
<dbReference type="GO" id="GO:0016020">
    <property type="term" value="C:membrane"/>
    <property type="evidence" value="ECO:0007669"/>
    <property type="project" value="InterPro"/>
</dbReference>
<dbReference type="PANTHER" id="PTHR43653:SF1">
    <property type="entry name" value="CYTOCHROME C-TYPE BIOGENESIS PROTEIN CCMF"/>
    <property type="match status" value="1"/>
</dbReference>
<evidence type="ECO:0000313" key="5">
    <source>
        <dbReference type="Proteomes" id="UP000813462"/>
    </source>
</evidence>
<dbReference type="Pfam" id="PF01578">
    <property type="entry name" value="Cytochrom_C_asm"/>
    <property type="match status" value="1"/>
</dbReference>
<gene>
    <name evidence="4" type="ORF">FEM48_ZijujUnG0019100</name>
</gene>
<dbReference type="GO" id="GO:0017004">
    <property type="term" value="P:cytochrome complex assembly"/>
    <property type="evidence" value="ECO:0007669"/>
    <property type="project" value="UniProtKB-KW"/>
</dbReference>
<evidence type="ECO:0000256" key="1">
    <source>
        <dbReference type="ARBA" id="ARBA00009186"/>
    </source>
</evidence>
<evidence type="ECO:0000259" key="3">
    <source>
        <dbReference type="Pfam" id="PF01578"/>
    </source>
</evidence>
<dbReference type="AlphaFoldDB" id="A0A978U9S6"/>
<feature type="domain" description="Cytochrome c assembly protein" evidence="3">
    <location>
        <begin position="34"/>
        <end position="187"/>
    </location>
</feature>
<dbReference type="InterPro" id="IPR003567">
    <property type="entry name" value="Cyt_c_biogenesis"/>
</dbReference>
<evidence type="ECO:0000313" key="4">
    <source>
        <dbReference type="EMBL" id="KAH7511374.1"/>
    </source>
</evidence>
<accession>A0A978U9S6</accession>
<evidence type="ECO:0000256" key="2">
    <source>
        <dbReference type="ARBA" id="ARBA00022748"/>
    </source>
</evidence>
<dbReference type="Proteomes" id="UP000813462">
    <property type="component" value="Unassembled WGS sequence"/>
</dbReference>
<dbReference type="PRINTS" id="PR01410">
    <property type="entry name" value="CCBIOGENESIS"/>
</dbReference>
<protein>
    <recommendedName>
        <fullName evidence="3">Cytochrome c assembly protein domain-containing protein</fullName>
    </recommendedName>
</protein>
<reference evidence="4" key="1">
    <citation type="journal article" date="2021" name="Front. Plant Sci.">
        <title>Chromosome-Scale Genome Assembly for Chinese Sour Jujube and Insights Into Its Genome Evolution and Domestication Signature.</title>
        <authorList>
            <person name="Shen L.-Y."/>
            <person name="Luo H."/>
            <person name="Wang X.-L."/>
            <person name="Wang X.-M."/>
            <person name="Qiu X.-J."/>
            <person name="Liu H."/>
            <person name="Zhou S.-S."/>
            <person name="Jia K.-H."/>
            <person name="Nie S."/>
            <person name="Bao Y.-T."/>
            <person name="Zhang R.-G."/>
            <person name="Yun Q.-Z."/>
            <person name="Chai Y.-H."/>
            <person name="Lu J.-Y."/>
            <person name="Li Y."/>
            <person name="Zhao S.-W."/>
            <person name="Mao J.-F."/>
            <person name="Jia S.-G."/>
            <person name="Mao Y.-M."/>
        </authorList>
    </citation>
    <scope>NUCLEOTIDE SEQUENCE</scope>
    <source>
        <strain evidence="4">AT0</strain>
        <tissue evidence="4">Leaf</tissue>
    </source>
</reference>
<organism evidence="4 5">
    <name type="scientific">Ziziphus jujuba var. spinosa</name>
    <dbReference type="NCBI Taxonomy" id="714518"/>
    <lineage>
        <taxon>Eukaryota</taxon>
        <taxon>Viridiplantae</taxon>
        <taxon>Streptophyta</taxon>
        <taxon>Embryophyta</taxon>
        <taxon>Tracheophyta</taxon>
        <taxon>Spermatophyta</taxon>
        <taxon>Magnoliopsida</taxon>
        <taxon>eudicotyledons</taxon>
        <taxon>Gunneridae</taxon>
        <taxon>Pentapetalae</taxon>
        <taxon>rosids</taxon>
        <taxon>fabids</taxon>
        <taxon>Rosales</taxon>
        <taxon>Rhamnaceae</taxon>
        <taxon>Paliureae</taxon>
        <taxon>Ziziphus</taxon>
    </lineage>
</organism>
<dbReference type="PANTHER" id="PTHR43653">
    <property type="entry name" value="CYTOCHROME C ASSEMBLY PROTEIN-RELATED"/>
    <property type="match status" value="1"/>
</dbReference>
<keyword evidence="2" id="KW-0201">Cytochrome c-type biogenesis</keyword>
<dbReference type="InterPro" id="IPR002541">
    <property type="entry name" value="Cyt_c_assembly"/>
</dbReference>
<comment type="caution">
    <text evidence="4">The sequence shown here is derived from an EMBL/GenBank/DDBJ whole genome shotgun (WGS) entry which is preliminary data.</text>
</comment>
<proteinExistence type="inferred from homology"/>
<name>A0A978U9S6_ZIZJJ</name>
<comment type="similarity">
    <text evidence="1">Belongs to the CcmF/CycK/Ccl1/NrfE/CcsA family.</text>
</comment>
<sequence length="194" mass="21879">MSFTPLGARCSRVSFDHFVRISSFLSNRLQNQILPQDPISAIHPPCIYAKDVANAMGYGLCRSKMMDGIMELHSPPMRKDAAEKNGKLLRSARCIGSRITNKLFILKFKDTTVLVNTGREQAKRVVRNEKKDTTTSPLYWTTGVLPGSWWAHHELGRGGWWFRDPGENASFMPWSGLLAPVHSFAIEDTRGIFL</sequence>
<dbReference type="GO" id="GO:0015232">
    <property type="term" value="F:heme transmembrane transporter activity"/>
    <property type="evidence" value="ECO:0007669"/>
    <property type="project" value="InterPro"/>
</dbReference>